<keyword evidence="2" id="KW-0238">DNA-binding</keyword>
<sequence>AWTEEEDHLLKKCIQQYGEGKWHRVPLLAGLNRCRKSCRLRWLNYLRPNIKRGNFAEEEVEMIVKLHKLLGNRWSLIAGRLPGRTANDVKNYWNCHLSKKLSAIEGEDRSQATKNVELIRPQARNIGSTSSSVKRRRGIQGESSSPPVATDFLAQQEISGMSSTMTFDAEGQSDNNMLESQLENNVNIYSCLDQQDIVGELPMDFPFEEEGVEAMINGGEGSSGQWDWDDLLLDMDLYKDFASN</sequence>
<dbReference type="InterPro" id="IPR015495">
    <property type="entry name" value="Myb_TF_plants"/>
</dbReference>
<evidence type="ECO:0000259" key="5">
    <source>
        <dbReference type="PROSITE" id="PS50090"/>
    </source>
</evidence>
<evidence type="ECO:0000313" key="7">
    <source>
        <dbReference type="EMBL" id="MED6174603.1"/>
    </source>
</evidence>
<comment type="subcellular location">
    <subcellularLocation>
        <location evidence="1">Nucleus</location>
    </subcellularLocation>
</comment>
<keyword evidence="8" id="KW-1185">Reference proteome</keyword>
<dbReference type="Pfam" id="PF00249">
    <property type="entry name" value="Myb_DNA-binding"/>
    <property type="match status" value="2"/>
</dbReference>
<comment type="caution">
    <text evidence="7">The sequence shown here is derived from an EMBL/GenBank/DDBJ whole genome shotgun (WGS) entry which is preliminary data.</text>
</comment>
<feature type="domain" description="HTH myb-type" evidence="6">
    <location>
        <begin position="51"/>
        <end position="101"/>
    </location>
</feature>
<dbReference type="CDD" id="cd00167">
    <property type="entry name" value="SANT"/>
    <property type="match status" value="2"/>
</dbReference>
<protein>
    <submittedName>
        <fullName evidence="7">Uncharacterized protein</fullName>
    </submittedName>
</protein>
<feature type="domain" description="Myb-like" evidence="5">
    <location>
        <begin position="1"/>
        <end position="46"/>
    </location>
</feature>
<dbReference type="InterPro" id="IPR009057">
    <property type="entry name" value="Homeodomain-like_sf"/>
</dbReference>
<reference evidence="7 8" key="1">
    <citation type="journal article" date="2023" name="Plants (Basel)">
        <title>Bridging the Gap: Combining Genomics and Transcriptomics Approaches to Understand Stylosanthes scabra, an Orphan Legume from the Brazilian Caatinga.</title>
        <authorList>
            <person name="Ferreira-Neto J.R.C."/>
            <person name="da Silva M.D."/>
            <person name="Binneck E."/>
            <person name="de Melo N.F."/>
            <person name="da Silva R.H."/>
            <person name="de Melo A.L.T.M."/>
            <person name="Pandolfi V."/>
            <person name="Bustamante F.O."/>
            <person name="Brasileiro-Vidal A.C."/>
            <person name="Benko-Iseppon A.M."/>
        </authorList>
    </citation>
    <scope>NUCLEOTIDE SEQUENCE [LARGE SCALE GENOMIC DNA]</scope>
    <source>
        <tissue evidence="7">Leaves</tissue>
    </source>
</reference>
<evidence type="ECO:0000256" key="3">
    <source>
        <dbReference type="ARBA" id="ARBA00023242"/>
    </source>
</evidence>
<gene>
    <name evidence="7" type="ORF">PIB30_070576</name>
</gene>
<feature type="region of interest" description="Disordered" evidence="4">
    <location>
        <begin position="127"/>
        <end position="149"/>
    </location>
</feature>
<dbReference type="PANTHER" id="PTHR47999:SF20">
    <property type="entry name" value="MYB TRANSCRIPTION FACTOR"/>
    <property type="match status" value="1"/>
</dbReference>
<feature type="non-terminal residue" evidence="7">
    <location>
        <position position="1"/>
    </location>
</feature>
<evidence type="ECO:0000256" key="1">
    <source>
        <dbReference type="ARBA" id="ARBA00004123"/>
    </source>
</evidence>
<keyword evidence="3" id="KW-0539">Nucleus</keyword>
<dbReference type="InterPro" id="IPR017930">
    <property type="entry name" value="Myb_dom"/>
</dbReference>
<dbReference type="PROSITE" id="PS50090">
    <property type="entry name" value="MYB_LIKE"/>
    <property type="match status" value="2"/>
</dbReference>
<dbReference type="Gene3D" id="1.10.10.60">
    <property type="entry name" value="Homeodomain-like"/>
    <property type="match status" value="2"/>
</dbReference>
<evidence type="ECO:0000313" key="8">
    <source>
        <dbReference type="Proteomes" id="UP001341840"/>
    </source>
</evidence>
<name>A0ABU6VRW4_9FABA</name>
<dbReference type="PANTHER" id="PTHR47999">
    <property type="entry name" value="TRANSCRIPTION FACTOR MYB8-RELATED-RELATED"/>
    <property type="match status" value="1"/>
</dbReference>
<accession>A0ABU6VRW4</accession>
<dbReference type="InterPro" id="IPR001005">
    <property type="entry name" value="SANT/Myb"/>
</dbReference>
<evidence type="ECO:0000259" key="6">
    <source>
        <dbReference type="PROSITE" id="PS51294"/>
    </source>
</evidence>
<evidence type="ECO:0000256" key="2">
    <source>
        <dbReference type="ARBA" id="ARBA00023125"/>
    </source>
</evidence>
<proteinExistence type="predicted"/>
<dbReference type="SUPFAM" id="SSF46689">
    <property type="entry name" value="Homeodomain-like"/>
    <property type="match status" value="1"/>
</dbReference>
<organism evidence="7 8">
    <name type="scientific">Stylosanthes scabra</name>
    <dbReference type="NCBI Taxonomy" id="79078"/>
    <lineage>
        <taxon>Eukaryota</taxon>
        <taxon>Viridiplantae</taxon>
        <taxon>Streptophyta</taxon>
        <taxon>Embryophyta</taxon>
        <taxon>Tracheophyta</taxon>
        <taxon>Spermatophyta</taxon>
        <taxon>Magnoliopsida</taxon>
        <taxon>eudicotyledons</taxon>
        <taxon>Gunneridae</taxon>
        <taxon>Pentapetalae</taxon>
        <taxon>rosids</taxon>
        <taxon>fabids</taxon>
        <taxon>Fabales</taxon>
        <taxon>Fabaceae</taxon>
        <taxon>Papilionoideae</taxon>
        <taxon>50 kb inversion clade</taxon>
        <taxon>dalbergioids sensu lato</taxon>
        <taxon>Dalbergieae</taxon>
        <taxon>Pterocarpus clade</taxon>
        <taxon>Stylosanthes</taxon>
    </lineage>
</organism>
<dbReference type="EMBL" id="JASCZI010151832">
    <property type="protein sequence ID" value="MED6174603.1"/>
    <property type="molecule type" value="Genomic_DNA"/>
</dbReference>
<feature type="domain" description="HTH myb-type" evidence="6">
    <location>
        <begin position="1"/>
        <end position="50"/>
    </location>
</feature>
<dbReference type="SMART" id="SM00717">
    <property type="entry name" value="SANT"/>
    <property type="match status" value="2"/>
</dbReference>
<dbReference type="Proteomes" id="UP001341840">
    <property type="component" value="Unassembled WGS sequence"/>
</dbReference>
<dbReference type="PROSITE" id="PS51294">
    <property type="entry name" value="HTH_MYB"/>
    <property type="match status" value="2"/>
</dbReference>
<evidence type="ECO:0000256" key="4">
    <source>
        <dbReference type="SAM" id="MobiDB-lite"/>
    </source>
</evidence>
<feature type="domain" description="Myb-like" evidence="5">
    <location>
        <begin position="47"/>
        <end position="97"/>
    </location>
</feature>